<dbReference type="OMA" id="DQNEDNI"/>
<dbReference type="KEGG" id="tpf:TPHA_0D00790"/>
<reference evidence="1 2" key="1">
    <citation type="journal article" date="2011" name="Proc. Natl. Acad. Sci. U.S.A.">
        <title>Evolutionary erosion of yeast sex chromosomes by mating-type switching accidents.</title>
        <authorList>
            <person name="Gordon J.L."/>
            <person name="Armisen D."/>
            <person name="Proux-Wera E."/>
            <person name="Oheigeartaigh S.S."/>
            <person name="Byrne K.P."/>
            <person name="Wolfe K.H."/>
        </authorList>
    </citation>
    <scope>NUCLEOTIDE SEQUENCE [LARGE SCALE GENOMIC DNA]</scope>
    <source>
        <strain evidence="2">ATCC 24235 / CBS 4417 / NBRC 1672 / NRRL Y-8282 / UCD 70-5</strain>
    </source>
</reference>
<keyword evidence="2" id="KW-1185">Reference proteome</keyword>
<sequence>MQNPIPLKPENKLLNLSIDTNSAAPNKNKQYLKDITDMDGDDMDVDIDVTGIKTPLNFFKQPNFSINHFNENNSSSITPCSTPLNSTTTTTNFYKSNQNQNSNMSLASTVSDYPNYNGKQDKTKQQFIINSSKYFNIEFTKLLLEIYSDFASDPLVTPFDYSNPPSGVLNRVAKISVEESKKKNIEIGVDTNNWLLTLIRFKLQQEIKNEFANSRANSVTSVSSSIPTNLQTNFNDLISNYANNINNTNSTCNNNINNTPIASGILQPAAFDYFSRPISTQDIISNNCGNTLSRGPLTPVSGLPPNLAQLTRPRSNSSQTFAHLPSLSRTASHNLLLQNQQR</sequence>
<dbReference type="eggNOG" id="ENOG502S29D">
    <property type="taxonomic scope" value="Eukaryota"/>
</dbReference>
<dbReference type="GeneID" id="11534611"/>
<dbReference type="RefSeq" id="XP_003685156.1">
    <property type="nucleotide sequence ID" value="XM_003685108.1"/>
</dbReference>
<dbReference type="HOGENOM" id="CLU_811768_0_0_1"/>
<proteinExistence type="predicted"/>
<gene>
    <name evidence="1" type="primary">TPHA0D00790</name>
    <name evidence="1" type="ordered locus">TPHA_0D00790</name>
</gene>
<accession>G8BSA1</accession>
<dbReference type="Proteomes" id="UP000005666">
    <property type="component" value="Chromosome 4"/>
</dbReference>
<organism evidence="1 2">
    <name type="scientific">Tetrapisispora phaffii (strain ATCC 24235 / CBS 4417 / NBRC 1672 / NRRL Y-8282 / UCD 70-5)</name>
    <name type="common">Yeast</name>
    <name type="synonym">Fabospora phaffii</name>
    <dbReference type="NCBI Taxonomy" id="1071381"/>
    <lineage>
        <taxon>Eukaryota</taxon>
        <taxon>Fungi</taxon>
        <taxon>Dikarya</taxon>
        <taxon>Ascomycota</taxon>
        <taxon>Saccharomycotina</taxon>
        <taxon>Saccharomycetes</taxon>
        <taxon>Saccharomycetales</taxon>
        <taxon>Saccharomycetaceae</taxon>
        <taxon>Tetrapisispora</taxon>
    </lineage>
</organism>
<protein>
    <submittedName>
        <fullName evidence="1">Uncharacterized protein</fullName>
    </submittedName>
</protein>
<dbReference type="AlphaFoldDB" id="G8BSA1"/>
<dbReference type="EMBL" id="HE612859">
    <property type="protein sequence ID" value="CCE62722.1"/>
    <property type="molecule type" value="Genomic_DNA"/>
</dbReference>
<evidence type="ECO:0000313" key="1">
    <source>
        <dbReference type="EMBL" id="CCE62722.1"/>
    </source>
</evidence>
<name>G8BSA1_TETPH</name>
<evidence type="ECO:0000313" key="2">
    <source>
        <dbReference type="Proteomes" id="UP000005666"/>
    </source>
</evidence>
<dbReference type="OrthoDB" id="3979912at2759"/>